<gene>
    <name evidence="1" type="ORF">E5288_WYG000999</name>
</gene>
<reference evidence="1" key="1">
    <citation type="submission" date="2019-10" db="EMBL/GenBank/DDBJ databases">
        <title>The sequence and de novo assembly of the wild yak genome.</title>
        <authorList>
            <person name="Liu Y."/>
        </authorList>
    </citation>
    <scope>NUCLEOTIDE SEQUENCE [LARGE SCALE GENOMIC DNA]</scope>
    <source>
        <strain evidence="1">WY2019</strain>
    </source>
</reference>
<keyword evidence="2" id="KW-1185">Reference proteome</keyword>
<dbReference type="AlphaFoldDB" id="A0A6B0RZC3"/>
<protein>
    <submittedName>
        <fullName evidence="1">Uncharacterized protein</fullName>
    </submittedName>
</protein>
<comment type="caution">
    <text evidence="1">The sequence shown here is derived from an EMBL/GenBank/DDBJ whole genome shotgun (WGS) entry which is preliminary data.</text>
</comment>
<name>A0A6B0RZC3_9CETA</name>
<evidence type="ECO:0000313" key="2">
    <source>
        <dbReference type="Proteomes" id="UP000322234"/>
    </source>
</evidence>
<proteinExistence type="predicted"/>
<dbReference type="Proteomes" id="UP000322234">
    <property type="component" value="Unassembled WGS sequence"/>
</dbReference>
<organism evidence="1 2">
    <name type="scientific">Bos mutus</name>
    <name type="common">wild yak</name>
    <dbReference type="NCBI Taxonomy" id="72004"/>
    <lineage>
        <taxon>Eukaryota</taxon>
        <taxon>Metazoa</taxon>
        <taxon>Chordata</taxon>
        <taxon>Craniata</taxon>
        <taxon>Vertebrata</taxon>
        <taxon>Euteleostomi</taxon>
        <taxon>Mammalia</taxon>
        <taxon>Eutheria</taxon>
        <taxon>Laurasiatheria</taxon>
        <taxon>Artiodactyla</taxon>
        <taxon>Ruminantia</taxon>
        <taxon>Pecora</taxon>
        <taxon>Bovidae</taxon>
        <taxon>Bovinae</taxon>
        <taxon>Bos</taxon>
    </lineage>
</organism>
<sequence>MTGLFLWLPRRPQTRKALGLRSQRLSDPSTALHDVMRDDRTKAVSPKAYFHYWKPKTPKRTFRPYLISLSTLGIANSNLPSTPFIALMNIHEVSLDRKHWKNLFQQPHLSPLGSVEMLALLQLFQSETPDAGLLSDLRLCWGPDPASLCTSTGLQRPADWKAICQALRKADGKLESSE</sequence>
<evidence type="ECO:0000313" key="1">
    <source>
        <dbReference type="EMBL" id="MXQ92483.1"/>
    </source>
</evidence>
<accession>A0A6B0RZC3</accession>
<dbReference type="EMBL" id="VBQZ03000083">
    <property type="protein sequence ID" value="MXQ92483.1"/>
    <property type="molecule type" value="Genomic_DNA"/>
</dbReference>